<dbReference type="Proteomes" id="UP001431963">
    <property type="component" value="Unassembled WGS sequence"/>
</dbReference>
<feature type="transmembrane region" description="Helical" evidence="2">
    <location>
        <begin position="123"/>
        <end position="143"/>
    </location>
</feature>
<accession>A0ABU8C1A1</accession>
<name>A0ABU8C1A1_9RHOB</name>
<evidence type="ECO:0000313" key="4">
    <source>
        <dbReference type="Proteomes" id="UP001431963"/>
    </source>
</evidence>
<keyword evidence="4" id="KW-1185">Reference proteome</keyword>
<dbReference type="PANTHER" id="PTHR32309:SF13">
    <property type="entry name" value="FERRIC ENTEROBACTIN TRANSPORT PROTEIN FEPE"/>
    <property type="match status" value="1"/>
</dbReference>
<keyword evidence="3" id="KW-0813">Transport</keyword>
<organism evidence="3 4">
    <name type="scientific">Gemmobacter denitrificans</name>
    <dbReference type="NCBI Taxonomy" id="3123040"/>
    <lineage>
        <taxon>Bacteria</taxon>
        <taxon>Pseudomonadati</taxon>
        <taxon>Pseudomonadota</taxon>
        <taxon>Alphaproteobacteria</taxon>
        <taxon>Rhodobacterales</taxon>
        <taxon>Paracoccaceae</taxon>
        <taxon>Gemmobacter</taxon>
    </lineage>
</organism>
<dbReference type="RefSeq" id="WP_335425356.1">
    <property type="nucleotide sequence ID" value="NZ_JBALHR010000021.1"/>
</dbReference>
<evidence type="ECO:0000313" key="3">
    <source>
        <dbReference type="EMBL" id="MEH7830318.1"/>
    </source>
</evidence>
<keyword evidence="2" id="KW-0472">Membrane</keyword>
<feature type="compositionally biased region" description="Low complexity" evidence="1">
    <location>
        <begin position="92"/>
        <end position="109"/>
    </location>
</feature>
<keyword evidence="2" id="KW-1133">Transmembrane helix</keyword>
<comment type="caution">
    <text evidence="3">The sequence shown here is derived from an EMBL/GenBank/DDBJ whole genome shotgun (WGS) entry which is preliminary data.</text>
</comment>
<evidence type="ECO:0000256" key="2">
    <source>
        <dbReference type="SAM" id="Phobius"/>
    </source>
</evidence>
<sequence>MQDNETPRSAKTGQRRRPLASGRSKAATLPRRGLKAAAASRPEIETDPAQEARIEAIAAHLRDGTPLPPGLDVPSPAEAGDAAEPDMPPAAQPAALPAGRAARGADLRPPAGPARLHRRHRGILLSFLLLVLLPLLATTAYLFSVAEDQYASTVGFTVRREDGTGSSTELIGGLARLAGSGSTSETDILYEYIQSQEIVAVIDERIGLGDLYSVHWPGDPLMALWPDPTIEDLHWYWSRMVRISYDQSSKLIELRVLAFGAEEAQRIADEIVKASQNRINDLNIQARTDVMRYANEDLQSGLQRLKAAREALSNFRTRTQILDPAADIQGRMGVLNNLQQQLAQALIDNDIVLATTQEGDPRRDQAARRIQVIRDRIGAERATFASDSETNIAGETYPALIAEFESLTVDLQFAEETYRAALAAVDVARANASRQTLYLAPYITPTLPQTAEFPQRLVLSGLAALFLTLIWATGALIYYSIRDRN</sequence>
<feature type="transmembrane region" description="Helical" evidence="2">
    <location>
        <begin position="457"/>
        <end position="479"/>
    </location>
</feature>
<dbReference type="PANTHER" id="PTHR32309">
    <property type="entry name" value="TYROSINE-PROTEIN KINASE"/>
    <property type="match status" value="1"/>
</dbReference>
<reference evidence="3" key="1">
    <citation type="submission" date="2024-02" db="EMBL/GenBank/DDBJ databases">
        <title>Genome sequences of strain Gemmobacter sp. JM10B15.</title>
        <authorList>
            <person name="Zhang M."/>
        </authorList>
    </citation>
    <scope>NUCLEOTIDE SEQUENCE</scope>
    <source>
        <strain evidence="3">JM10B15</strain>
    </source>
</reference>
<feature type="region of interest" description="Disordered" evidence="1">
    <location>
        <begin position="1"/>
        <end position="50"/>
    </location>
</feature>
<protein>
    <submittedName>
        <fullName evidence="3">Sugar transporter</fullName>
    </submittedName>
</protein>
<dbReference type="InterPro" id="IPR050445">
    <property type="entry name" value="Bact_polysacc_biosynth/exp"/>
</dbReference>
<proteinExistence type="predicted"/>
<keyword evidence="2" id="KW-0812">Transmembrane</keyword>
<gene>
    <name evidence="3" type="ORF">V6590_19380</name>
</gene>
<evidence type="ECO:0000256" key="1">
    <source>
        <dbReference type="SAM" id="MobiDB-lite"/>
    </source>
</evidence>
<dbReference type="EMBL" id="JBALHR010000021">
    <property type="protein sequence ID" value="MEH7830318.1"/>
    <property type="molecule type" value="Genomic_DNA"/>
</dbReference>
<feature type="region of interest" description="Disordered" evidence="1">
    <location>
        <begin position="62"/>
        <end position="113"/>
    </location>
</feature>
<keyword evidence="3" id="KW-0762">Sugar transport</keyword>